<dbReference type="Proteomes" id="UP001220225">
    <property type="component" value="Unassembled WGS sequence"/>
</dbReference>
<keyword evidence="2" id="KW-1185">Reference proteome</keyword>
<dbReference type="RefSeq" id="WP_273577718.1">
    <property type="nucleotide sequence ID" value="NZ_JAQRFN010000079.1"/>
</dbReference>
<accession>A0ABT5LX59</accession>
<dbReference type="EMBL" id="JAQRFN010000079">
    <property type="protein sequence ID" value="MDC9599040.1"/>
    <property type="molecule type" value="Genomic_DNA"/>
</dbReference>
<sequence>MITDNEFKAAHGVAFLFLVANYRESVGCVADLHIPADRKRSYWQDHNLTSEIMQGYTCYQYALRIYRPQF</sequence>
<evidence type="ECO:0000313" key="2">
    <source>
        <dbReference type="Proteomes" id="UP001220225"/>
    </source>
</evidence>
<protein>
    <submittedName>
        <fullName evidence="1">Uncharacterized protein</fullName>
    </submittedName>
</protein>
<evidence type="ECO:0000313" key="1">
    <source>
        <dbReference type="EMBL" id="MDC9599040.1"/>
    </source>
</evidence>
<gene>
    <name evidence="1" type="ORF">PSI14_19935</name>
</gene>
<proteinExistence type="predicted"/>
<comment type="caution">
    <text evidence="1">The sequence shown here is derived from an EMBL/GenBank/DDBJ whole genome shotgun (WGS) entry which is preliminary data.</text>
</comment>
<organism evidence="1 2">
    <name type="scientific">Xenorhabdus anantnagensis</name>
    <dbReference type="NCBI Taxonomy" id="3025875"/>
    <lineage>
        <taxon>Bacteria</taxon>
        <taxon>Pseudomonadati</taxon>
        <taxon>Pseudomonadota</taxon>
        <taxon>Gammaproteobacteria</taxon>
        <taxon>Enterobacterales</taxon>
        <taxon>Morganellaceae</taxon>
        <taxon>Xenorhabdus</taxon>
    </lineage>
</organism>
<reference evidence="1 2" key="1">
    <citation type="submission" date="2023-02" db="EMBL/GenBank/DDBJ databases">
        <title>Entomopathogenic bacteria.</title>
        <authorList>
            <person name="Machado R.A."/>
        </authorList>
    </citation>
    <scope>NUCLEOTIDE SEQUENCE [LARGE SCALE GENOMIC DNA]</scope>
    <source>
        <strain evidence="1 2">XENO-2</strain>
    </source>
</reference>
<name>A0ABT5LX59_9GAMM</name>